<organism evidence="1">
    <name type="scientific">Anguilla anguilla</name>
    <name type="common">European freshwater eel</name>
    <name type="synonym">Muraena anguilla</name>
    <dbReference type="NCBI Taxonomy" id="7936"/>
    <lineage>
        <taxon>Eukaryota</taxon>
        <taxon>Metazoa</taxon>
        <taxon>Chordata</taxon>
        <taxon>Craniata</taxon>
        <taxon>Vertebrata</taxon>
        <taxon>Euteleostomi</taxon>
        <taxon>Actinopterygii</taxon>
        <taxon>Neopterygii</taxon>
        <taxon>Teleostei</taxon>
        <taxon>Anguilliformes</taxon>
        <taxon>Anguillidae</taxon>
        <taxon>Anguilla</taxon>
    </lineage>
</organism>
<dbReference type="AlphaFoldDB" id="A0A0E9X609"/>
<name>A0A0E9X609_ANGAN</name>
<proteinExistence type="predicted"/>
<evidence type="ECO:0000313" key="1">
    <source>
        <dbReference type="EMBL" id="JAH98044.1"/>
    </source>
</evidence>
<reference evidence="1" key="1">
    <citation type="submission" date="2014-11" db="EMBL/GenBank/DDBJ databases">
        <authorList>
            <person name="Amaro Gonzalez C."/>
        </authorList>
    </citation>
    <scope>NUCLEOTIDE SEQUENCE</scope>
</reference>
<reference evidence="1" key="2">
    <citation type="journal article" date="2015" name="Fish Shellfish Immunol.">
        <title>Early steps in the European eel (Anguilla anguilla)-Vibrio vulnificus interaction in the gills: Role of the RtxA13 toxin.</title>
        <authorList>
            <person name="Callol A."/>
            <person name="Pajuelo D."/>
            <person name="Ebbesson L."/>
            <person name="Teles M."/>
            <person name="MacKenzie S."/>
            <person name="Amaro C."/>
        </authorList>
    </citation>
    <scope>NUCLEOTIDE SEQUENCE</scope>
</reference>
<sequence>MLLFHSSHRHYAFFQFSHFYGVHFIHNLNSFHLYGLPRTYLKLFQFLLGDAIILHCSYVHSEE</sequence>
<dbReference type="EMBL" id="GBXM01010533">
    <property type="protein sequence ID" value="JAH98044.1"/>
    <property type="molecule type" value="Transcribed_RNA"/>
</dbReference>
<protein>
    <submittedName>
        <fullName evidence="1">Uncharacterized protein</fullName>
    </submittedName>
</protein>
<accession>A0A0E9X609</accession>